<evidence type="ECO:0000313" key="3">
    <source>
        <dbReference type="Proteomes" id="UP000016160"/>
    </source>
</evidence>
<dbReference type="AlphaFoldDB" id="T2KQH9"/>
<evidence type="ECO:0000259" key="1">
    <source>
        <dbReference type="Pfam" id="PF20243"/>
    </source>
</evidence>
<dbReference type="HOGENOM" id="CLU_1068710_0_0_10"/>
<dbReference type="eggNOG" id="ENOG502Z99Q">
    <property type="taxonomic scope" value="Bacteria"/>
</dbReference>
<accession>T2KQH9</accession>
<dbReference type="Pfam" id="PF20243">
    <property type="entry name" value="MbnP"/>
    <property type="match status" value="1"/>
</dbReference>
<dbReference type="PROSITE" id="PS51257">
    <property type="entry name" value="PROKAR_LIPOPROTEIN"/>
    <property type="match status" value="1"/>
</dbReference>
<gene>
    <name evidence="2" type="ORF">BN863_32780</name>
</gene>
<dbReference type="EMBL" id="HG315671">
    <property type="protein sequence ID" value="CDF80990.1"/>
    <property type="molecule type" value="Genomic_DNA"/>
</dbReference>
<dbReference type="InterPro" id="IPR046863">
    <property type="entry name" value="MbnP-like_dom"/>
</dbReference>
<evidence type="ECO:0000313" key="2">
    <source>
        <dbReference type="EMBL" id="CDF80990.1"/>
    </source>
</evidence>
<organism evidence="2 3">
    <name type="scientific">Formosa agariphila (strain DSM 15362 / KCTC 12365 / LMG 23005 / KMM 3901 / M-2Alg 35-1)</name>
    <dbReference type="NCBI Taxonomy" id="1347342"/>
    <lineage>
        <taxon>Bacteria</taxon>
        <taxon>Pseudomonadati</taxon>
        <taxon>Bacteroidota</taxon>
        <taxon>Flavobacteriia</taxon>
        <taxon>Flavobacteriales</taxon>
        <taxon>Flavobacteriaceae</taxon>
        <taxon>Formosa</taxon>
    </lineage>
</organism>
<sequence length="260" mass="29383">MKNSFIILLALLLCSCAEDSDDNSTASYFAFVGLEFTHNWDGAPINNSDFNQFKYTNNNGESMSISKLRYVISDVTLYDEDNNIKNIYTYPNLVDVSDANSLSFGVFDSIPIGNYGNISFRFGLKDSQNVSGFYTNLDSEDLNIPNNFGGGYYYMQLEGQYFVPTANDSIDAVEIDYQFYTNRAVDTTHIQPSRDTSIKIDLGPTTITDNKILTIKMNVAEWFKNPNTWDLDVLHSDLTPNYNAQIMMNENGQNVFSLDN</sequence>
<dbReference type="OrthoDB" id="1422031at2"/>
<reference evidence="2 3" key="1">
    <citation type="journal article" date="2013" name="Appl. Environ. Microbiol.">
        <title>The genome of the alga-associated marine flavobacterium Formosa agariphila KMM 3901T reveals a broad potential for degradation of algal polysaccharides.</title>
        <authorList>
            <person name="Mann A.J."/>
            <person name="Hahnke R.L."/>
            <person name="Huang S."/>
            <person name="Werner J."/>
            <person name="Xing P."/>
            <person name="Barbeyron T."/>
            <person name="Huettel B."/>
            <person name="Stueber K."/>
            <person name="Reinhardt R."/>
            <person name="Harder J."/>
            <person name="Gloeckner F.O."/>
            <person name="Amann R.I."/>
            <person name="Teeling H."/>
        </authorList>
    </citation>
    <scope>NUCLEOTIDE SEQUENCE [LARGE SCALE GENOMIC DNA]</scope>
    <source>
        <strain evidence="3">DSM 15362 / KCTC 12365 / LMG 23005 / KMM 3901</strain>
    </source>
</reference>
<proteinExistence type="predicted"/>
<feature type="domain" description="Copper-binding protein MbnP-like" evidence="1">
    <location>
        <begin position="32"/>
        <end position="231"/>
    </location>
</feature>
<dbReference type="STRING" id="1347342.BN863_32780"/>
<dbReference type="PATRIC" id="fig|1347342.6.peg.3306"/>
<keyword evidence="3" id="KW-1185">Reference proteome</keyword>
<dbReference type="RefSeq" id="WP_038532409.1">
    <property type="nucleotide sequence ID" value="NZ_HG315671.1"/>
</dbReference>
<name>T2KQH9_FORAG</name>
<protein>
    <recommendedName>
        <fullName evidence="1">Copper-binding protein MbnP-like domain-containing protein</fullName>
    </recommendedName>
</protein>
<dbReference type="Proteomes" id="UP000016160">
    <property type="component" value="Chromosome"/>
</dbReference>